<evidence type="ECO:0000313" key="7">
    <source>
        <dbReference type="EMBL" id="SIS82922.1"/>
    </source>
</evidence>
<dbReference type="STRING" id="453582.SAMN05421580_105216"/>
<organism evidence="7 8">
    <name type="scientific">Rhodobacter aestuarii</name>
    <dbReference type="NCBI Taxonomy" id="453582"/>
    <lineage>
        <taxon>Bacteria</taxon>
        <taxon>Pseudomonadati</taxon>
        <taxon>Pseudomonadota</taxon>
        <taxon>Alphaproteobacteria</taxon>
        <taxon>Rhodobacterales</taxon>
        <taxon>Rhodobacter group</taxon>
        <taxon>Rhodobacter</taxon>
    </lineage>
</organism>
<keyword evidence="3" id="KW-0285">Flavoprotein</keyword>
<dbReference type="SUPFAM" id="SSF55469">
    <property type="entry name" value="FMN-dependent nitroreductase-like"/>
    <property type="match status" value="1"/>
</dbReference>
<evidence type="ECO:0000313" key="8">
    <source>
        <dbReference type="Proteomes" id="UP000186221"/>
    </source>
</evidence>
<dbReference type="PANTHER" id="PTHR43673">
    <property type="entry name" value="NAD(P)H NITROREDUCTASE YDGI-RELATED"/>
    <property type="match status" value="1"/>
</dbReference>
<dbReference type="Gene3D" id="3.40.109.10">
    <property type="entry name" value="NADH Oxidase"/>
    <property type="match status" value="1"/>
</dbReference>
<evidence type="ECO:0000256" key="4">
    <source>
        <dbReference type="ARBA" id="ARBA00022643"/>
    </source>
</evidence>
<dbReference type="AlphaFoldDB" id="A0A1N7MA43"/>
<dbReference type="Proteomes" id="UP000186221">
    <property type="component" value="Unassembled WGS sequence"/>
</dbReference>
<dbReference type="InterPro" id="IPR029479">
    <property type="entry name" value="Nitroreductase"/>
</dbReference>
<sequence>MSILKKLATRLPPAPKAFLRAGHNSLRTLRNSFYATYRFLRNSSTVRSALDRDLLSAVIYKQFHAVEKGLALPQPRPGFGAEAINNLMGHITHYETSFGPDTTSANARAALKQYVAFNHGLGVDVHALEAFLAKAPNGTPEGEGGAIKLQRGDLFPVPQDTAIEFLRSRRTLRNFTGEAIPQAVLEDIYAVASRAPSVCNRQAGGVYFATGRAQIDHALSFQNGNRGFGEKIGALAIVTADQRAFTSPGELHQDYVDGGIFAMSLLLAAHAKQLGGCMLNWSVDAGRDRSLRLALGIPEYETIITMIGFGVPTEQFSIALSPRVPAEARLHWLD</sequence>
<dbReference type="EMBL" id="FTOG01000005">
    <property type="protein sequence ID" value="SIS82922.1"/>
    <property type="molecule type" value="Genomic_DNA"/>
</dbReference>
<evidence type="ECO:0000256" key="2">
    <source>
        <dbReference type="ARBA" id="ARBA00007118"/>
    </source>
</evidence>
<dbReference type="OrthoDB" id="9802510at2"/>
<accession>A0A1N7MA43</accession>
<dbReference type="PANTHER" id="PTHR43673:SF2">
    <property type="entry name" value="NITROREDUCTASE"/>
    <property type="match status" value="1"/>
</dbReference>
<evidence type="ECO:0000256" key="5">
    <source>
        <dbReference type="ARBA" id="ARBA00023002"/>
    </source>
</evidence>
<dbReference type="InterPro" id="IPR000415">
    <property type="entry name" value="Nitroreductase-like"/>
</dbReference>
<dbReference type="RefSeq" id="WP_108188625.1">
    <property type="nucleotide sequence ID" value="NZ_FTOG01000005.1"/>
</dbReference>
<keyword evidence="8" id="KW-1185">Reference proteome</keyword>
<dbReference type="GO" id="GO:0016491">
    <property type="term" value="F:oxidoreductase activity"/>
    <property type="evidence" value="ECO:0007669"/>
    <property type="project" value="UniProtKB-KW"/>
</dbReference>
<name>A0A1N7MA43_9RHOB</name>
<feature type="domain" description="Nitroreductase" evidence="6">
    <location>
        <begin position="166"/>
        <end position="209"/>
    </location>
</feature>
<protein>
    <submittedName>
        <fullName evidence="7">Nitroreductase</fullName>
    </submittedName>
</protein>
<dbReference type="Pfam" id="PF00881">
    <property type="entry name" value="Nitroreductase"/>
    <property type="match status" value="2"/>
</dbReference>
<comment type="cofactor">
    <cofactor evidence="1">
        <name>FMN</name>
        <dbReference type="ChEBI" id="CHEBI:58210"/>
    </cofactor>
</comment>
<reference evidence="8" key="1">
    <citation type="submission" date="2017-01" db="EMBL/GenBank/DDBJ databases">
        <authorList>
            <person name="Varghese N."/>
            <person name="Submissions S."/>
        </authorList>
    </citation>
    <scope>NUCLEOTIDE SEQUENCE [LARGE SCALE GENOMIC DNA]</scope>
    <source>
        <strain evidence="8">DSM 19945</strain>
    </source>
</reference>
<evidence type="ECO:0000259" key="6">
    <source>
        <dbReference type="Pfam" id="PF00881"/>
    </source>
</evidence>
<keyword evidence="4" id="KW-0288">FMN</keyword>
<proteinExistence type="inferred from homology"/>
<gene>
    <name evidence="7" type="ORF">SAMN05421580_105216</name>
</gene>
<evidence type="ECO:0000256" key="1">
    <source>
        <dbReference type="ARBA" id="ARBA00001917"/>
    </source>
</evidence>
<evidence type="ECO:0000256" key="3">
    <source>
        <dbReference type="ARBA" id="ARBA00022630"/>
    </source>
</evidence>
<keyword evidence="5" id="KW-0560">Oxidoreductase</keyword>
<comment type="similarity">
    <text evidence="2">Belongs to the nitroreductase family.</text>
</comment>
<feature type="domain" description="Nitroreductase" evidence="6">
    <location>
        <begin position="221"/>
        <end position="310"/>
    </location>
</feature>